<evidence type="ECO:0000313" key="1">
    <source>
        <dbReference type="EMBL" id="KAE8376882.1"/>
    </source>
</evidence>
<proteinExistence type="predicted"/>
<gene>
    <name evidence="1" type="ORF">BDV26DRAFT_293678</name>
</gene>
<reference evidence="1 2" key="1">
    <citation type="submission" date="2019-04" db="EMBL/GenBank/DDBJ databases">
        <title>Friends and foes A comparative genomics studyof 23 Aspergillus species from section Flavi.</title>
        <authorList>
            <consortium name="DOE Joint Genome Institute"/>
            <person name="Kjaerbolling I."/>
            <person name="Vesth T."/>
            <person name="Frisvad J.C."/>
            <person name="Nybo J.L."/>
            <person name="Theobald S."/>
            <person name="Kildgaard S."/>
            <person name="Isbrandt T."/>
            <person name="Kuo A."/>
            <person name="Sato A."/>
            <person name="Lyhne E.K."/>
            <person name="Kogle M.E."/>
            <person name="Wiebenga A."/>
            <person name="Kun R.S."/>
            <person name="Lubbers R.J."/>
            <person name="Makela M.R."/>
            <person name="Barry K."/>
            <person name="Chovatia M."/>
            <person name="Clum A."/>
            <person name="Daum C."/>
            <person name="Haridas S."/>
            <person name="He G."/>
            <person name="LaButti K."/>
            <person name="Lipzen A."/>
            <person name="Mondo S."/>
            <person name="Riley R."/>
            <person name="Salamov A."/>
            <person name="Simmons B.A."/>
            <person name="Magnuson J.K."/>
            <person name="Henrissat B."/>
            <person name="Mortensen U.H."/>
            <person name="Larsen T.O."/>
            <person name="Devries R.P."/>
            <person name="Grigoriev I.V."/>
            <person name="Machida M."/>
            <person name="Baker S.E."/>
            <person name="Andersen M.R."/>
        </authorList>
    </citation>
    <scope>NUCLEOTIDE SEQUENCE [LARGE SCALE GENOMIC DNA]</scope>
    <source>
        <strain evidence="1 2">IBT 29228</strain>
    </source>
</reference>
<accession>A0A5N7B448</accession>
<dbReference type="AlphaFoldDB" id="A0A5N7B448"/>
<dbReference type="Proteomes" id="UP000326198">
    <property type="component" value="Unassembled WGS sequence"/>
</dbReference>
<evidence type="ECO:0000313" key="2">
    <source>
        <dbReference type="Proteomes" id="UP000326198"/>
    </source>
</evidence>
<protein>
    <submittedName>
        <fullName evidence="1">Uncharacterized protein</fullName>
    </submittedName>
</protein>
<dbReference type="OrthoDB" id="4502507at2759"/>
<dbReference type="EMBL" id="ML736232">
    <property type="protein sequence ID" value="KAE8376882.1"/>
    <property type="molecule type" value="Genomic_DNA"/>
</dbReference>
<sequence>MPIATGVLSGTFNNFEGHWNVDDFGVSLRGNFSPSVGRWESAAVTLEYNNVQDFVGTFVVDTAGPPSYIGPIDASITLVNQGGKRIKITGPLQVPLPQRTAITGQGAWAIMTS</sequence>
<name>A0A5N7B448_9EURO</name>
<keyword evidence="2" id="KW-1185">Reference proteome</keyword>
<organism evidence="1 2">
    <name type="scientific">Aspergillus bertholletiae</name>
    <dbReference type="NCBI Taxonomy" id="1226010"/>
    <lineage>
        <taxon>Eukaryota</taxon>
        <taxon>Fungi</taxon>
        <taxon>Dikarya</taxon>
        <taxon>Ascomycota</taxon>
        <taxon>Pezizomycotina</taxon>
        <taxon>Eurotiomycetes</taxon>
        <taxon>Eurotiomycetidae</taxon>
        <taxon>Eurotiales</taxon>
        <taxon>Aspergillaceae</taxon>
        <taxon>Aspergillus</taxon>
        <taxon>Aspergillus subgen. Circumdati</taxon>
    </lineage>
</organism>